<dbReference type="InterPro" id="IPR039323">
    <property type="entry name" value="ANKRD_45/46/60"/>
</dbReference>
<dbReference type="PANTHER" id="PTHR22677:SF4">
    <property type="entry name" value="USHER SYNDROME TYPE-1G PROTEIN-LIKE PROTEIN"/>
    <property type="match status" value="1"/>
</dbReference>
<dbReference type="InterPro" id="IPR036770">
    <property type="entry name" value="Ankyrin_rpt-contain_sf"/>
</dbReference>
<proteinExistence type="predicted"/>
<evidence type="ECO:0000313" key="3">
    <source>
        <dbReference type="Proteomes" id="UP000254834"/>
    </source>
</evidence>
<keyword evidence="3" id="KW-1185">Reference proteome</keyword>
<reference evidence="2 3" key="1">
    <citation type="submission" date="2017-12" db="EMBL/GenBank/DDBJ databases">
        <title>Chromulinavorax destructans is a abundant pathogen of dominant heterotrophic picoflagllates.</title>
        <authorList>
            <person name="Deeg C.M."/>
            <person name="Zimmer M."/>
            <person name="Suttle C.A."/>
        </authorList>
    </citation>
    <scope>NUCLEOTIDE SEQUENCE [LARGE SCALE GENOMIC DNA]</scope>
    <source>
        <strain evidence="2 3">SeV1</strain>
    </source>
</reference>
<dbReference type="OrthoDB" id="5657095at2"/>
<gene>
    <name evidence="2" type="ORF">C0J27_00765</name>
</gene>
<protein>
    <submittedName>
        <fullName evidence="2">Uncharacterized protein</fullName>
    </submittedName>
</protein>
<feature type="repeat" description="ANK" evidence="1">
    <location>
        <begin position="191"/>
        <end position="223"/>
    </location>
</feature>
<dbReference type="PANTHER" id="PTHR22677">
    <property type="entry name" value="ANKYRIN REPEAT DOMAIN-CONTAINING PROTEIN 60"/>
    <property type="match status" value="1"/>
</dbReference>
<accession>A0A345ZAG7</accession>
<dbReference type="PROSITE" id="PS50297">
    <property type="entry name" value="ANK_REP_REGION"/>
    <property type="match status" value="2"/>
</dbReference>
<evidence type="ECO:0000256" key="1">
    <source>
        <dbReference type="PROSITE-ProRule" id="PRU00023"/>
    </source>
</evidence>
<dbReference type="PROSITE" id="PS50088">
    <property type="entry name" value="ANK_REPEAT"/>
    <property type="match status" value="2"/>
</dbReference>
<evidence type="ECO:0000313" key="2">
    <source>
        <dbReference type="EMBL" id="AXK60284.1"/>
    </source>
</evidence>
<name>A0A345ZAG7_9BACT</name>
<feature type="repeat" description="ANK" evidence="1">
    <location>
        <begin position="224"/>
        <end position="256"/>
    </location>
</feature>
<dbReference type="EMBL" id="CP025544">
    <property type="protein sequence ID" value="AXK60284.1"/>
    <property type="molecule type" value="Genomic_DNA"/>
</dbReference>
<dbReference type="SUPFAM" id="SSF48403">
    <property type="entry name" value="Ankyrin repeat"/>
    <property type="match status" value="1"/>
</dbReference>
<dbReference type="InterPro" id="IPR002110">
    <property type="entry name" value="Ankyrin_rpt"/>
</dbReference>
<sequence>MKKNNILMLSMIACVILQSFDIQSFQLSYGDYLTSCDVKHAFVTLDEGFDLLRDNKIKRNAQEFPTFEDFMIDMGKELQDDSDVQIIKNCENSFKQATNVMSIYMKNIFKDEFSKALSSCQSISDVQNPIFQYVIRNSSGFLKSRCLLWVNQLSREMSWSCLVVAAGRHNMSAVKFLVELGVDINESFNPYKRTALYNAVLYNSPEIVAFLIDQGADVNKVDFKGSSPLMAAVFHNYQDIAQKLIDAGADCFAQNIDGLTPLSIAHTKNYKNLESLLLSKELPEYIV</sequence>
<keyword evidence="1" id="KW-0040">ANK repeat</keyword>
<dbReference type="SMART" id="SM00248">
    <property type="entry name" value="ANK"/>
    <property type="match status" value="3"/>
</dbReference>
<dbReference type="Pfam" id="PF12796">
    <property type="entry name" value="Ank_2"/>
    <property type="match status" value="1"/>
</dbReference>
<dbReference type="RefSeq" id="WP_115585299.1">
    <property type="nucleotide sequence ID" value="NZ_CP025544.1"/>
</dbReference>
<dbReference type="AlphaFoldDB" id="A0A345ZAG7"/>
<organism evidence="2 3">
    <name type="scientific">Candidatus Chromulinivorax destructor</name>
    <dbReference type="NCBI Taxonomy" id="2066483"/>
    <lineage>
        <taxon>Bacteria</taxon>
        <taxon>Candidatus Babelota</taxon>
        <taxon>Candidatus Babeliae</taxon>
        <taxon>Candidatus Babeliales</taxon>
        <taxon>Candidatus Chromulinivoraceae</taxon>
        <taxon>Candidatus Chromulinivorax</taxon>
    </lineage>
</organism>
<dbReference type="Proteomes" id="UP000254834">
    <property type="component" value="Chromosome"/>
</dbReference>
<dbReference type="KEGG" id="cdes:C0J27_00765"/>
<dbReference type="Gene3D" id="1.25.40.20">
    <property type="entry name" value="Ankyrin repeat-containing domain"/>
    <property type="match status" value="1"/>
</dbReference>
<dbReference type="Pfam" id="PF00023">
    <property type="entry name" value="Ank"/>
    <property type="match status" value="1"/>
</dbReference>